<evidence type="ECO:0000256" key="2">
    <source>
        <dbReference type="ARBA" id="ARBA00008814"/>
    </source>
</evidence>
<dbReference type="AlphaFoldDB" id="A0A1A5YJJ2"/>
<feature type="region of interest" description="Disordered" evidence="5">
    <location>
        <begin position="36"/>
        <end position="70"/>
    </location>
</feature>
<evidence type="ECO:0000256" key="4">
    <source>
        <dbReference type="ARBA" id="ARBA00022729"/>
    </source>
</evidence>
<dbReference type="GO" id="GO:0030288">
    <property type="term" value="C:outer membrane-bounded periplasmic space"/>
    <property type="evidence" value="ECO:0007669"/>
    <property type="project" value="TreeGrafter"/>
</dbReference>
<sequence length="348" mass="37183">MQAGSMRKRVSAILMASLMLFIAACGGGAIGGGNGENARAGASPATETAASTEAAASPSPESQSSNGTRVVSTVKGDVEIPAEPKRIVSLYYHHILLAFGVKPVGANLTWWGGSPYLAELEGDGIVDVGGPPSMEAVIALEPDLIIVNNNNEADYDQLSEIAPTVLIPYDAKRNVYEDAKLIAELLGKPEVGDKLLAEFEEKAAAARAKLAGKVDENAKAAIIRIEGQGGQFAVFGENYGRGGWSIYEGLKLQQPDKIKEELEKDGLGLVQQLSMELLPEFVADADYIFVSKESEGIDEIQEKALWQSIPAVKEGRVIELDGKSYYYFDPISINGQIDSITELLLQLP</sequence>
<dbReference type="PROSITE" id="PS50983">
    <property type="entry name" value="FE_B12_PBP"/>
    <property type="match status" value="1"/>
</dbReference>
<evidence type="ECO:0000256" key="3">
    <source>
        <dbReference type="ARBA" id="ARBA00022448"/>
    </source>
</evidence>
<dbReference type="InterPro" id="IPR051313">
    <property type="entry name" value="Bact_iron-sidero_bind"/>
</dbReference>
<accession>A0A1A5YJJ2</accession>
<evidence type="ECO:0000259" key="6">
    <source>
        <dbReference type="PROSITE" id="PS50983"/>
    </source>
</evidence>
<dbReference type="PROSITE" id="PS51257">
    <property type="entry name" value="PROKAR_LIPOPROTEIN"/>
    <property type="match status" value="1"/>
</dbReference>
<dbReference type="PANTHER" id="PTHR30532:SF26">
    <property type="entry name" value="IRON(3+)-HYDROXAMATE-BINDING PROTEIN FHUD"/>
    <property type="match status" value="1"/>
</dbReference>
<dbReference type="EMBL" id="LYPA01000052">
    <property type="protein sequence ID" value="OBR65786.1"/>
    <property type="molecule type" value="Genomic_DNA"/>
</dbReference>
<organism evidence="7 8">
    <name type="scientific">Paenibacillus oryzae</name>
    <dbReference type="NCBI Taxonomy" id="1844972"/>
    <lineage>
        <taxon>Bacteria</taxon>
        <taxon>Bacillati</taxon>
        <taxon>Bacillota</taxon>
        <taxon>Bacilli</taxon>
        <taxon>Bacillales</taxon>
        <taxon>Paenibacillaceae</taxon>
        <taxon>Paenibacillus</taxon>
    </lineage>
</organism>
<keyword evidence="8" id="KW-1185">Reference proteome</keyword>
<dbReference type="InterPro" id="IPR002491">
    <property type="entry name" value="ABC_transptr_periplasmic_BD"/>
</dbReference>
<dbReference type="SUPFAM" id="SSF53807">
    <property type="entry name" value="Helical backbone' metal receptor"/>
    <property type="match status" value="1"/>
</dbReference>
<feature type="compositionally biased region" description="Low complexity" evidence="5">
    <location>
        <begin position="36"/>
        <end position="65"/>
    </location>
</feature>
<protein>
    <recommendedName>
        <fullName evidence="6">Fe/B12 periplasmic-binding domain-containing protein</fullName>
    </recommendedName>
</protein>
<keyword evidence="3" id="KW-0813">Transport</keyword>
<comment type="similarity">
    <text evidence="2">Belongs to the bacterial solute-binding protein 8 family.</text>
</comment>
<gene>
    <name evidence="7" type="ORF">A7K91_17260</name>
</gene>
<comment type="subcellular location">
    <subcellularLocation>
        <location evidence="1">Cell envelope</location>
    </subcellularLocation>
</comment>
<dbReference type="STRING" id="1844972.A7K91_17260"/>
<comment type="caution">
    <text evidence="7">The sequence shown here is derived from an EMBL/GenBank/DDBJ whole genome shotgun (WGS) entry which is preliminary data.</text>
</comment>
<evidence type="ECO:0000256" key="1">
    <source>
        <dbReference type="ARBA" id="ARBA00004196"/>
    </source>
</evidence>
<proteinExistence type="inferred from homology"/>
<dbReference type="GO" id="GO:1901678">
    <property type="term" value="P:iron coordination entity transport"/>
    <property type="evidence" value="ECO:0007669"/>
    <property type="project" value="UniProtKB-ARBA"/>
</dbReference>
<evidence type="ECO:0000256" key="5">
    <source>
        <dbReference type="SAM" id="MobiDB-lite"/>
    </source>
</evidence>
<keyword evidence="4" id="KW-0732">Signal</keyword>
<dbReference type="Proteomes" id="UP000092024">
    <property type="component" value="Unassembled WGS sequence"/>
</dbReference>
<dbReference type="Gene3D" id="3.40.50.1980">
    <property type="entry name" value="Nitrogenase molybdenum iron protein domain"/>
    <property type="match status" value="2"/>
</dbReference>
<evidence type="ECO:0000313" key="8">
    <source>
        <dbReference type="Proteomes" id="UP000092024"/>
    </source>
</evidence>
<name>A0A1A5YJJ2_9BACL</name>
<dbReference type="Pfam" id="PF01497">
    <property type="entry name" value="Peripla_BP_2"/>
    <property type="match status" value="1"/>
</dbReference>
<reference evidence="7 8" key="1">
    <citation type="submission" date="2016-05" db="EMBL/GenBank/DDBJ databases">
        <title>Paenibacillus oryzae. sp. nov., isolated from the rice root.</title>
        <authorList>
            <person name="Zhang J."/>
            <person name="Zhang X."/>
        </authorList>
    </citation>
    <scope>NUCLEOTIDE SEQUENCE [LARGE SCALE GENOMIC DNA]</scope>
    <source>
        <strain evidence="7 8">1DrF-4</strain>
    </source>
</reference>
<dbReference type="PANTHER" id="PTHR30532">
    <property type="entry name" value="IRON III DICITRATE-BINDING PERIPLASMIC PROTEIN"/>
    <property type="match status" value="1"/>
</dbReference>
<feature type="domain" description="Fe/B12 periplasmic-binding" evidence="6">
    <location>
        <begin position="86"/>
        <end position="348"/>
    </location>
</feature>
<evidence type="ECO:0000313" key="7">
    <source>
        <dbReference type="EMBL" id="OBR65786.1"/>
    </source>
</evidence>
<dbReference type="RefSeq" id="WP_068682633.1">
    <property type="nucleotide sequence ID" value="NZ_LYPA01000052.1"/>
</dbReference>